<dbReference type="OrthoDB" id="1869333at2759"/>
<evidence type="ECO:0000256" key="1">
    <source>
        <dbReference type="SAM" id="Coils"/>
    </source>
</evidence>
<proteinExistence type="predicted"/>
<evidence type="ECO:0000313" key="2">
    <source>
        <dbReference type="EMBL" id="PKA58755.1"/>
    </source>
</evidence>
<dbReference type="PANTHER" id="PTHR37226:SF4">
    <property type="entry name" value="GOLGIN FAMILY A PROTEIN"/>
    <property type="match status" value="1"/>
</dbReference>
<dbReference type="PANTHER" id="PTHR37226">
    <property type="entry name" value="GOLGIN FAMILY A PROTEIN"/>
    <property type="match status" value="1"/>
</dbReference>
<evidence type="ECO:0000313" key="3">
    <source>
        <dbReference type="Proteomes" id="UP000236161"/>
    </source>
</evidence>
<name>A0A2I0AT80_9ASPA</name>
<gene>
    <name evidence="2" type="ORF">AXF42_Ash000848</name>
</gene>
<sequence length="198" mass="23070">MGAAVSNCCAKHFLEPAELRLRLRIIEEELKEMRREKEEEEKIFASEWRKQQEEVARLRRMEAAAEEQRVRSLERELAAAAAARKEKEMKEEHLRGAAIEKWKQLYLAIKKELDELLQRTGGEKFLWASEHGLAVESLQRELRAKEEAVEGLEAKLAASEKEAARREREVDILRQSLRILSSRQKNRGKRSTRRALGL</sequence>
<accession>A0A2I0AT80</accession>
<keyword evidence="1" id="KW-0175">Coiled coil</keyword>
<dbReference type="Proteomes" id="UP000236161">
    <property type="component" value="Unassembled WGS sequence"/>
</dbReference>
<protein>
    <submittedName>
        <fullName evidence="2">Uncharacterized protein</fullName>
    </submittedName>
</protein>
<reference evidence="2 3" key="1">
    <citation type="journal article" date="2017" name="Nature">
        <title>The Apostasia genome and the evolution of orchids.</title>
        <authorList>
            <person name="Zhang G.Q."/>
            <person name="Liu K.W."/>
            <person name="Li Z."/>
            <person name="Lohaus R."/>
            <person name="Hsiao Y.Y."/>
            <person name="Niu S.C."/>
            <person name="Wang J.Y."/>
            <person name="Lin Y.C."/>
            <person name="Xu Q."/>
            <person name="Chen L.J."/>
            <person name="Yoshida K."/>
            <person name="Fujiwara S."/>
            <person name="Wang Z.W."/>
            <person name="Zhang Y.Q."/>
            <person name="Mitsuda N."/>
            <person name="Wang M."/>
            <person name="Liu G.H."/>
            <person name="Pecoraro L."/>
            <person name="Huang H.X."/>
            <person name="Xiao X.J."/>
            <person name="Lin M."/>
            <person name="Wu X.Y."/>
            <person name="Wu W.L."/>
            <person name="Chen Y.Y."/>
            <person name="Chang S.B."/>
            <person name="Sakamoto S."/>
            <person name="Ohme-Takagi M."/>
            <person name="Yagi M."/>
            <person name="Zeng S.J."/>
            <person name="Shen C.Y."/>
            <person name="Yeh C.M."/>
            <person name="Luo Y.B."/>
            <person name="Tsai W.C."/>
            <person name="Van de Peer Y."/>
            <person name="Liu Z.J."/>
        </authorList>
    </citation>
    <scope>NUCLEOTIDE SEQUENCE [LARGE SCALE GENOMIC DNA]</scope>
    <source>
        <strain evidence="3">cv. Shenzhen</strain>
        <tissue evidence="2">Stem</tissue>
    </source>
</reference>
<dbReference type="AlphaFoldDB" id="A0A2I0AT80"/>
<organism evidence="2 3">
    <name type="scientific">Apostasia shenzhenica</name>
    <dbReference type="NCBI Taxonomy" id="1088818"/>
    <lineage>
        <taxon>Eukaryota</taxon>
        <taxon>Viridiplantae</taxon>
        <taxon>Streptophyta</taxon>
        <taxon>Embryophyta</taxon>
        <taxon>Tracheophyta</taxon>
        <taxon>Spermatophyta</taxon>
        <taxon>Magnoliopsida</taxon>
        <taxon>Liliopsida</taxon>
        <taxon>Asparagales</taxon>
        <taxon>Orchidaceae</taxon>
        <taxon>Apostasioideae</taxon>
        <taxon>Apostasia</taxon>
    </lineage>
</organism>
<dbReference type="EMBL" id="KZ451950">
    <property type="protein sequence ID" value="PKA58755.1"/>
    <property type="molecule type" value="Genomic_DNA"/>
</dbReference>
<keyword evidence="3" id="KW-1185">Reference proteome</keyword>
<feature type="coiled-coil region" evidence="1">
    <location>
        <begin position="23"/>
        <end position="176"/>
    </location>
</feature>